<organism evidence="2 3">
    <name type="scientific">Lysobacter firmicutimachus</name>
    <dbReference type="NCBI Taxonomy" id="1792846"/>
    <lineage>
        <taxon>Bacteria</taxon>
        <taxon>Pseudomonadati</taxon>
        <taxon>Pseudomonadota</taxon>
        <taxon>Gammaproteobacteria</taxon>
        <taxon>Lysobacterales</taxon>
        <taxon>Lysobacteraceae</taxon>
        <taxon>Lysobacter</taxon>
    </lineage>
</organism>
<name>A0ABU8D3G1_9GAMM</name>
<dbReference type="RefSeq" id="WP_336131962.1">
    <property type="nucleotide sequence ID" value="NZ_JBANDL010000002.1"/>
</dbReference>
<feature type="transmembrane region" description="Helical" evidence="1">
    <location>
        <begin position="12"/>
        <end position="32"/>
    </location>
</feature>
<protein>
    <submittedName>
        <fullName evidence="2">Uncharacterized protein</fullName>
    </submittedName>
</protein>
<proteinExistence type="predicted"/>
<evidence type="ECO:0000313" key="2">
    <source>
        <dbReference type="EMBL" id="MEI2455564.1"/>
    </source>
</evidence>
<dbReference type="EMBL" id="JBANDL010000002">
    <property type="protein sequence ID" value="MEI2455564.1"/>
    <property type="molecule type" value="Genomic_DNA"/>
</dbReference>
<reference evidence="2 3" key="1">
    <citation type="submission" date="2024-02" db="EMBL/GenBank/DDBJ databases">
        <title>Lysobacter Genome Sequencing and Mining.</title>
        <authorList>
            <person name="Bierman J."/>
            <person name="Walker M.C."/>
        </authorList>
    </citation>
    <scope>NUCLEOTIDE SEQUENCE [LARGE SCALE GENOMIC DNA]</scope>
    <source>
        <strain evidence="2 3">PB6250</strain>
    </source>
</reference>
<evidence type="ECO:0000256" key="1">
    <source>
        <dbReference type="SAM" id="Phobius"/>
    </source>
</evidence>
<sequence>MNQWNWVAIRAYGRAAFALLMAVVSIAMLSQWQASPLLAGFVVVGRWVPLLALAVTLWLVAAPTYRLVQWQRGHGFDCPRCGGPLGHERTGYASRGGAYRRCYACGDNINHRHYMSNAA</sequence>
<gene>
    <name evidence="2" type="ORF">V2J18_12810</name>
</gene>
<keyword evidence="1" id="KW-1133">Transmembrane helix</keyword>
<accession>A0ABU8D3G1</accession>
<comment type="caution">
    <text evidence="2">The sequence shown here is derived from an EMBL/GenBank/DDBJ whole genome shotgun (WGS) entry which is preliminary data.</text>
</comment>
<feature type="transmembrane region" description="Helical" evidence="1">
    <location>
        <begin position="38"/>
        <end position="62"/>
    </location>
</feature>
<dbReference type="Proteomes" id="UP001387215">
    <property type="component" value="Unassembled WGS sequence"/>
</dbReference>
<dbReference type="Gene3D" id="3.90.79.20">
    <property type="match status" value="1"/>
</dbReference>
<keyword evidence="1" id="KW-0472">Membrane</keyword>
<keyword evidence="3" id="KW-1185">Reference proteome</keyword>
<keyword evidence="1" id="KW-0812">Transmembrane</keyword>
<evidence type="ECO:0000313" key="3">
    <source>
        <dbReference type="Proteomes" id="UP001387215"/>
    </source>
</evidence>